<reference evidence="1" key="1">
    <citation type="submission" date="2024-08" db="EMBL/GenBank/DDBJ databases">
        <title>Whole genome sequence of Tenacibaculum sp. strain pbs-1 associated with black-spot shell disease in Akoya pearl oysters.</title>
        <authorList>
            <person name="Sakatoku A."/>
            <person name="Suzuki T."/>
            <person name="Hatano K."/>
            <person name="Seki M."/>
            <person name="Tanaka D."/>
            <person name="Nakamura S."/>
            <person name="Suzuki N."/>
            <person name="Isshiki T."/>
        </authorList>
    </citation>
    <scope>NUCLEOTIDE SEQUENCE</scope>
    <source>
        <strain evidence="1">Pbs-1</strain>
    </source>
</reference>
<organism evidence="1">
    <name type="scientific">Tenacibaculum sp. Pbs-1</name>
    <dbReference type="NCBI Taxonomy" id="3238748"/>
    <lineage>
        <taxon>Bacteria</taxon>
        <taxon>Pseudomonadati</taxon>
        <taxon>Bacteroidota</taxon>
        <taxon>Flavobacteriia</taxon>
        <taxon>Flavobacteriales</taxon>
        <taxon>Flavobacteriaceae</taxon>
        <taxon>Tenacibaculum</taxon>
    </lineage>
</organism>
<protein>
    <submittedName>
        <fullName evidence="1">Uncharacterized protein</fullName>
    </submittedName>
</protein>
<accession>A0AB33L2S6</accession>
<evidence type="ECO:0000313" key="1">
    <source>
        <dbReference type="EMBL" id="BFP69200.1"/>
    </source>
</evidence>
<dbReference type="EMBL" id="AP035888">
    <property type="protein sequence ID" value="BFP69200.1"/>
    <property type="molecule type" value="Genomic_DNA"/>
</dbReference>
<gene>
    <name evidence="1" type="ORF">Pbs1_25430</name>
</gene>
<name>A0AB33L2S6_9FLAO</name>
<sequence>MYLVLKTENAIGQTIDIDLSNHTKDFVYNDKVIENDIIKEFKVTSSEHKLKLRVVVQQEGERETIQN</sequence>
<proteinExistence type="predicted"/>
<dbReference type="AlphaFoldDB" id="A0AB33L2S6"/>